<keyword evidence="5" id="KW-1185">Reference proteome</keyword>
<evidence type="ECO:0000259" key="2">
    <source>
        <dbReference type="Pfam" id="PF04773"/>
    </source>
</evidence>
<dbReference type="Gene3D" id="2.60.120.1440">
    <property type="match status" value="1"/>
</dbReference>
<dbReference type="Proteomes" id="UP000435036">
    <property type="component" value="Unassembled WGS sequence"/>
</dbReference>
<reference evidence="4 5" key="1">
    <citation type="submission" date="2019-12" db="EMBL/GenBank/DDBJ databases">
        <authorList>
            <person name="Dong K."/>
        </authorList>
    </citation>
    <scope>NUCLEOTIDE SEQUENCE [LARGE SCALE GENOMIC DNA]</scope>
    <source>
        <strain evidence="4 5">JCM 31225</strain>
    </source>
</reference>
<dbReference type="InterPro" id="IPR012373">
    <property type="entry name" value="Ferrdict_sens_TM"/>
</dbReference>
<protein>
    <submittedName>
        <fullName evidence="4">DUF4974 domain-containing protein</fullName>
    </submittedName>
</protein>
<dbReference type="PANTHER" id="PTHR30273:SF2">
    <property type="entry name" value="PROTEIN FECR"/>
    <property type="match status" value="1"/>
</dbReference>
<feature type="domain" description="FecR protein" evidence="2">
    <location>
        <begin position="250"/>
        <end position="336"/>
    </location>
</feature>
<dbReference type="PANTHER" id="PTHR30273">
    <property type="entry name" value="PERIPLASMIC SIGNAL SENSOR AND SIGMA FACTOR ACTIVATOR FECR-RELATED"/>
    <property type="match status" value="1"/>
</dbReference>
<dbReference type="AlphaFoldDB" id="A0A6N8L201"/>
<feature type="region of interest" description="Disordered" evidence="1">
    <location>
        <begin position="108"/>
        <end position="137"/>
    </location>
</feature>
<dbReference type="EMBL" id="WSQA01000004">
    <property type="protein sequence ID" value="MVZ61812.1"/>
    <property type="molecule type" value="Genomic_DNA"/>
</dbReference>
<name>A0A6N8L201_9SPHI</name>
<evidence type="ECO:0000256" key="1">
    <source>
        <dbReference type="SAM" id="MobiDB-lite"/>
    </source>
</evidence>
<dbReference type="RefSeq" id="WP_160368546.1">
    <property type="nucleotide sequence ID" value="NZ_WSQA01000004.1"/>
</dbReference>
<dbReference type="InterPro" id="IPR032508">
    <property type="entry name" value="FecR_C"/>
</dbReference>
<dbReference type="Pfam" id="PF04773">
    <property type="entry name" value="FecR"/>
    <property type="match status" value="1"/>
</dbReference>
<dbReference type="Gene3D" id="3.55.50.30">
    <property type="match status" value="1"/>
</dbReference>
<proteinExistence type="predicted"/>
<evidence type="ECO:0000313" key="5">
    <source>
        <dbReference type="Proteomes" id="UP000435036"/>
    </source>
</evidence>
<dbReference type="GO" id="GO:0016989">
    <property type="term" value="F:sigma factor antagonist activity"/>
    <property type="evidence" value="ECO:0007669"/>
    <property type="project" value="TreeGrafter"/>
</dbReference>
<feature type="domain" description="Protein FecR C-terminal" evidence="3">
    <location>
        <begin position="379"/>
        <end position="446"/>
    </location>
</feature>
<comment type="caution">
    <text evidence="4">The sequence shown here is derived from an EMBL/GenBank/DDBJ whole genome shotgun (WGS) entry which is preliminary data.</text>
</comment>
<sequence length="450" mass="50975">MLKPAFNLAFEKYLAGSADAEDLKTILDYFQHANQEEAGSYLAEKLRDDSAYETSSAEELIVKRVFFNLLKARFLELEAKARASELTEKEQEEWKGYQLHSEQLRAALETPESTSKRRKSATLGTFPSLNPKDGQPGSRRLFQRKNWPYLIALLFLTCLSICVWQLARHETVTALVQAENEINLPIENDASLLLADGRLISIRKASKAFLLSKGIELVRSANQEIIFKIGTSPIQSNEKLTFISPKGMLSHLILADNSHVYLNSSSSITYPSSFTEKERTVSLDGEAYFHVTQNLNRPFIVRANETQIKVLGTSFNVATNLIKDRVLTTLQHGSVEVITKNKQVRISPGMQTISHNVDGEIDTSHVDIAKEVAWKAGMFKFSDEDIYGVMEKLKAWYDIEDIEIHGLTSDRFSGTVKRTRQLSELLQNLEKISNYTFHIKDRRIIIEKAP</sequence>
<dbReference type="InterPro" id="IPR006860">
    <property type="entry name" value="FecR"/>
</dbReference>
<organism evidence="4 5">
    <name type="scientific">Sphingobacterium humi</name>
    <dbReference type="NCBI Taxonomy" id="1796905"/>
    <lineage>
        <taxon>Bacteria</taxon>
        <taxon>Pseudomonadati</taxon>
        <taxon>Bacteroidota</taxon>
        <taxon>Sphingobacteriia</taxon>
        <taxon>Sphingobacteriales</taxon>
        <taxon>Sphingobacteriaceae</taxon>
        <taxon>Sphingobacterium</taxon>
    </lineage>
</organism>
<evidence type="ECO:0000259" key="3">
    <source>
        <dbReference type="Pfam" id="PF16344"/>
    </source>
</evidence>
<accession>A0A6N8L201</accession>
<evidence type="ECO:0000313" key="4">
    <source>
        <dbReference type="EMBL" id="MVZ61812.1"/>
    </source>
</evidence>
<dbReference type="OrthoDB" id="695864at2"/>
<dbReference type="Pfam" id="PF16344">
    <property type="entry name" value="FecR_C"/>
    <property type="match status" value="1"/>
</dbReference>
<gene>
    <name evidence="4" type="ORF">GQF63_07265</name>
</gene>